<keyword evidence="3" id="KW-0731">Sigma factor</keyword>
<evidence type="ECO:0000256" key="3">
    <source>
        <dbReference type="ARBA" id="ARBA00023082"/>
    </source>
</evidence>
<dbReference type="SUPFAM" id="SSF88946">
    <property type="entry name" value="Sigma2 domain of RNA polymerase sigma factors"/>
    <property type="match status" value="1"/>
</dbReference>
<dbReference type="InterPro" id="IPR027383">
    <property type="entry name" value="Znf_put"/>
</dbReference>
<feature type="compositionally biased region" description="Low complexity" evidence="6">
    <location>
        <begin position="360"/>
        <end position="392"/>
    </location>
</feature>
<keyword evidence="4" id="KW-0238">DNA-binding</keyword>
<dbReference type="InterPro" id="IPR013325">
    <property type="entry name" value="RNA_pol_sigma_r2"/>
</dbReference>
<feature type="compositionally biased region" description="Pro residues" evidence="6">
    <location>
        <begin position="393"/>
        <end position="405"/>
    </location>
</feature>
<evidence type="ECO:0000259" key="7">
    <source>
        <dbReference type="Pfam" id="PF04542"/>
    </source>
</evidence>
<evidence type="ECO:0000259" key="8">
    <source>
        <dbReference type="Pfam" id="PF13490"/>
    </source>
</evidence>
<dbReference type="InterPro" id="IPR041916">
    <property type="entry name" value="Anti_sigma_zinc_sf"/>
</dbReference>
<dbReference type="InterPro" id="IPR007627">
    <property type="entry name" value="RNA_pol_sigma70_r2"/>
</dbReference>
<keyword evidence="2" id="KW-0805">Transcription regulation</keyword>
<organism evidence="9 10">
    <name type="scientific">Planomonospora corallina</name>
    <dbReference type="NCBI Taxonomy" id="1806052"/>
    <lineage>
        <taxon>Bacteria</taxon>
        <taxon>Bacillati</taxon>
        <taxon>Actinomycetota</taxon>
        <taxon>Actinomycetes</taxon>
        <taxon>Streptosporangiales</taxon>
        <taxon>Streptosporangiaceae</taxon>
        <taxon>Planomonospora</taxon>
    </lineage>
</organism>
<evidence type="ECO:0000256" key="5">
    <source>
        <dbReference type="ARBA" id="ARBA00023163"/>
    </source>
</evidence>
<feature type="domain" description="RNA polymerase sigma-70 region 2" evidence="7">
    <location>
        <begin position="27"/>
        <end position="87"/>
    </location>
</feature>
<evidence type="ECO:0000313" key="10">
    <source>
        <dbReference type="Proteomes" id="UP001595850"/>
    </source>
</evidence>
<reference evidence="10" key="1">
    <citation type="journal article" date="2019" name="Int. J. Syst. Evol. Microbiol.">
        <title>The Global Catalogue of Microorganisms (GCM) 10K type strain sequencing project: providing services to taxonomists for standard genome sequencing and annotation.</title>
        <authorList>
            <consortium name="The Broad Institute Genomics Platform"/>
            <consortium name="The Broad Institute Genome Sequencing Center for Infectious Disease"/>
            <person name="Wu L."/>
            <person name="Ma J."/>
        </authorList>
    </citation>
    <scope>NUCLEOTIDE SEQUENCE [LARGE SCALE GENOMIC DNA]</scope>
    <source>
        <strain evidence="10">TBRC 4489</strain>
    </source>
</reference>
<dbReference type="EMBL" id="JBHSBM010000013">
    <property type="protein sequence ID" value="MFC4058538.1"/>
    <property type="molecule type" value="Genomic_DNA"/>
</dbReference>
<proteinExistence type="inferred from homology"/>
<dbReference type="Proteomes" id="UP001595850">
    <property type="component" value="Unassembled WGS sequence"/>
</dbReference>
<dbReference type="PANTHER" id="PTHR43133">
    <property type="entry name" value="RNA POLYMERASE ECF-TYPE SIGMA FACTO"/>
    <property type="match status" value="1"/>
</dbReference>
<evidence type="ECO:0000313" key="9">
    <source>
        <dbReference type="EMBL" id="MFC4058538.1"/>
    </source>
</evidence>
<evidence type="ECO:0000256" key="1">
    <source>
        <dbReference type="ARBA" id="ARBA00010641"/>
    </source>
</evidence>
<feature type="domain" description="Putative zinc-finger" evidence="8">
    <location>
        <begin position="191"/>
        <end position="225"/>
    </location>
</feature>
<evidence type="ECO:0000256" key="6">
    <source>
        <dbReference type="SAM" id="MobiDB-lite"/>
    </source>
</evidence>
<dbReference type="InterPro" id="IPR039425">
    <property type="entry name" value="RNA_pol_sigma-70-like"/>
</dbReference>
<comment type="caution">
    <text evidence="9">The sequence shown here is derived from an EMBL/GenBank/DDBJ whole genome shotgun (WGS) entry which is preliminary data.</text>
</comment>
<evidence type="ECO:0000256" key="2">
    <source>
        <dbReference type="ARBA" id="ARBA00023015"/>
    </source>
</evidence>
<name>A0ABV8I652_9ACTN</name>
<dbReference type="Gene3D" id="1.10.10.1320">
    <property type="entry name" value="Anti-sigma factor, zinc-finger domain"/>
    <property type="match status" value="1"/>
</dbReference>
<accession>A0ABV8I652</accession>
<keyword evidence="5" id="KW-0804">Transcription</keyword>
<protein>
    <submittedName>
        <fullName evidence="9">Zf-HC2 domain-containing protein</fullName>
    </submittedName>
</protein>
<dbReference type="PANTHER" id="PTHR43133:SF8">
    <property type="entry name" value="RNA POLYMERASE SIGMA FACTOR HI_1459-RELATED"/>
    <property type="match status" value="1"/>
</dbReference>
<dbReference type="SUPFAM" id="SSF88659">
    <property type="entry name" value="Sigma3 and sigma4 domains of RNA polymerase sigma factors"/>
    <property type="match status" value="1"/>
</dbReference>
<sequence length="887" mass="91860">MSVETSQGDAELLAATRNGNAAAYGGLYERHAPAARALARRLVRSAAEAEDVVAETFTRILDLTGRGGGPKEAFRIHLLTAVRRTVTERDWDTGGGPAGEGAGPSDLAVPFVDPALAGLERSLVARAFFSLPERWQLLLWHLEVENADPAEVAPLIGLPAEEVAELVARAKEGLRQACLKVHLTGAHRKGCRPVLSKLGAYVRGGLAKRETRVIDRHMDGCADCRSVFMELTDVDRGMRVIVGPLVAGPVLDGYLTALGKTGAAPAGGLAGCLGGLGSAAGWARRSSRGRQQAVAGSAAVIAIATATALVLVTSGDPAVIRPAPGALPVPVTSPPIVAEPEPFPDEAPLTPSTLPPSPGAPSLTAPSLSVPSPGTPSPTGAASGPARPGAVTPRPPKTPPPVRPPRPAREEPVPARPPHLAAPAQGRKVGLRHQRGGTRVPAPRLDARIDALGALVRAQTGMVAVRLRNTGRAGSRAVVARIDLPKGVTLMPGGLRTRVAALPGARTANGAGTGGVGTGTVGTGGVGTVDGWSCRPVSRAVRCARAPLAPGQGTSIFLRVAVDRTAPLGVPLRLQVTGGGPKATAVTESGVRAVGAPARFAADGRVTTAAIGNTLLTRAPTGRMCRAARSRDGGARDNDAAPMRLYDQDRDPATKNSSAARLDLPNRGRVVWAGLYWSASAPAAGRTIKFRAPGDAGYTQVRAARVAEQELPSGRAYQAFADVTRLVRKLRGKYWVADVPLRPGVSRHAGWSLVVIAADPRQPYRQAMVVDTTALVQAGSPARIPLDGLTHTGMPARMDLVTWEGDADLRGDRVSLGQGPLQPEGGDRNPDNPFDGSSTGSAKVELTPGVDVDRFQATLGPRPVLRVSTRRDAVLFGVAAVSVQTRS</sequence>
<dbReference type="Gene3D" id="1.10.1740.10">
    <property type="match status" value="1"/>
</dbReference>
<feature type="region of interest" description="Disordered" evidence="6">
    <location>
        <begin position="323"/>
        <end position="440"/>
    </location>
</feature>
<dbReference type="InterPro" id="IPR013324">
    <property type="entry name" value="RNA_pol_sigma_r3/r4-like"/>
</dbReference>
<dbReference type="Pfam" id="PF13490">
    <property type="entry name" value="zf-HC2"/>
    <property type="match status" value="1"/>
</dbReference>
<dbReference type="RefSeq" id="WP_377286837.1">
    <property type="nucleotide sequence ID" value="NZ_JBHSBM010000013.1"/>
</dbReference>
<comment type="similarity">
    <text evidence="1">Belongs to the sigma-70 factor family. ECF subfamily.</text>
</comment>
<feature type="region of interest" description="Disordered" evidence="6">
    <location>
        <begin position="812"/>
        <end position="848"/>
    </location>
</feature>
<keyword evidence="10" id="KW-1185">Reference proteome</keyword>
<gene>
    <name evidence="9" type="ORF">ACFOWE_09545</name>
</gene>
<dbReference type="Pfam" id="PF04542">
    <property type="entry name" value="Sigma70_r2"/>
    <property type="match status" value="1"/>
</dbReference>
<evidence type="ECO:0000256" key="4">
    <source>
        <dbReference type="ARBA" id="ARBA00023125"/>
    </source>
</evidence>